<evidence type="ECO:0000256" key="11">
    <source>
        <dbReference type="SAM" id="MobiDB-lite"/>
    </source>
</evidence>
<evidence type="ECO:0008006" key="17">
    <source>
        <dbReference type="Google" id="ProtNLM"/>
    </source>
</evidence>
<dbReference type="Pfam" id="PF00550">
    <property type="entry name" value="PP-binding"/>
    <property type="match status" value="1"/>
</dbReference>
<feature type="domain" description="Carrier" evidence="12">
    <location>
        <begin position="2408"/>
        <end position="2483"/>
    </location>
</feature>
<dbReference type="InterPro" id="IPR020806">
    <property type="entry name" value="PKS_PP-bd"/>
</dbReference>
<keyword evidence="7" id="KW-0560">Oxidoreductase</keyword>
<dbReference type="Gene3D" id="3.40.50.720">
    <property type="entry name" value="NAD(P)-binding Rossmann-like Domain"/>
    <property type="match status" value="2"/>
</dbReference>
<organism evidence="15 16">
    <name type="scientific">Monosporascus cannonballus</name>
    <dbReference type="NCBI Taxonomy" id="155416"/>
    <lineage>
        <taxon>Eukaryota</taxon>
        <taxon>Fungi</taxon>
        <taxon>Dikarya</taxon>
        <taxon>Ascomycota</taxon>
        <taxon>Pezizomycotina</taxon>
        <taxon>Sordariomycetes</taxon>
        <taxon>Xylariomycetidae</taxon>
        <taxon>Xylariales</taxon>
        <taxon>Xylariales incertae sedis</taxon>
        <taxon>Monosporascus</taxon>
    </lineage>
</organism>
<accession>A0ABY0HC69</accession>
<feature type="compositionally biased region" description="Basic and acidic residues" evidence="11">
    <location>
        <begin position="2501"/>
        <end position="2511"/>
    </location>
</feature>
<dbReference type="Pfam" id="PF00501">
    <property type="entry name" value="AMP-binding"/>
    <property type="match status" value="1"/>
</dbReference>
<dbReference type="InterPro" id="IPR010071">
    <property type="entry name" value="AA_adenyl_dom"/>
</dbReference>
<evidence type="ECO:0000313" key="16">
    <source>
        <dbReference type="Proteomes" id="UP000294003"/>
    </source>
</evidence>
<dbReference type="InterPro" id="IPR036736">
    <property type="entry name" value="ACP-like_sf"/>
</dbReference>
<dbReference type="InterPro" id="IPR018201">
    <property type="entry name" value="Ketoacyl_synth_AS"/>
</dbReference>
<sequence length="3968" mass="438704">MTSKYTNEPIAIIGSGCRFPGGASSPPKLWDLLKQPRDVLQRIPDSRFNPDGFYHGDPQYPGRSNVRDTYLLDENVRQFDAQFFNIKGVEASAIDPQQRILLETTYEALEAAGLTIEGLRGSNTGMYLGLMYGDYELLQWRDLQTIPIYHETGTARSVASSRISYFYDWHGPSITIDTACSSSLVAVHMAVQALRVGETDVALVAGTNLILGPEHYIAESNLKMLSSDGQCRMWDDSGNGYGRGEGVAAMVLKTLSSALADGDPIQCVIRETGVNHDGRSQGITMPSAKAQTALIRSTYAKAGLDIKAKDDRCQYFEAHGTGTPAGDPIEAEAVYNAFFGDENSANPLASTSQDADPLWVGSIKSIIGHTESTSGLAGVLKVALAMKNGYIPPNLLFKNVNPRVKPYYGPMQIPLQLTQWPKLPPGHPRRASVNSFGFGGTNSHIILESFEAPLRQAPPSPTLNTPFLFSAHTKQSLLDNLAEMAAHLEKHPNLHAADLAYTLRKRRSQLPIRVALSASSVQELREELTQAVTPEIVTTKLTSEDGGEPKILGIFTGQGAQYMRMGAELLEGTTEQAHVVENILADLDRSLGNLPVADRPNWKIRDELLLAGDTSRMNEANLAQPLCTAVQIVLVQLLRMAKVKFTAVVGHSSGEIGAAYAAGQLKAEDAIRIAYYRGLYAKLAGSSGKRGSMMAAGLSWEDALDLCEEPQFQGRIMVAANNAPSSVTFTGDEDAVQEMKAILEEDDVFHQELKVDKAYHSHHMKACSGAYLEALHRCGITVQEAHEGCLWFSSVHPDEPPNSQSRLDGDYWNDNLVSPVMFMDAVESAIHSNNFDAVVEVGPHPALKRPVLSIFEEVSEGSEPLYVATLQRKMSARKSISAALGSLWARLGNQVVDIDAYERLVQQNCSFQVVPDLPTYQWSHNREYWHEPQVSRALRLRGHSAHPLLGELSAESSSHQLGWRNTLRTADLPWIKDHRVQGSVVFPAAGYVVTALETIPFIVNEASYSMAEVEDFNILQPMILDNDAEVSVLVAVNDIDRQEPGRITARFTYSSWPDSTSGLRLVASGKLNIFLGEPTADTLPELSVSKFNNISVDSERFYESAESFGYGYTGIFRALSGIERKHRQASADVAIPEDNASEKAYAIHPATLDGSLQVMLLAKSYPGDGEIRSLYLPSSIRRVRVNPAWCGDHWTAGEKASVHSVLTDSPYLSAIEGDITISDHTRKFTSIQLEGVAIKPLKRPTAEDDRQLFSAVEWVTASPDLTILPERPVTDEDRKQAGLMERVAAFYLRQLVQEYPPGHSARDDASNQHYRHYLRWADHVVQKVSQGRHSYVNKDSMPDNLEDAISSYQRYSHLPGFKLFHSAAQYMPQAIRGEVSMVERLVGTPEWVEYYETSIGPKEAAEQMGDAVLQIVNRYPRAKILEVGAGTGGATKKIFNRIGRNFSSYDYTDISAGFFGVAKTSFQPWQDKMNFKVLNLDEDIDPTKFAQGSYDMIVASLVIHATKSIEASLRKLRSLLKPGGYLVLSEVVNVEAIYTTFIFGCLEGWWHEDRPMGAPLPVADWHRFLLNSGFSGVDTSTPDDDSLVFPFQVLVSQAIDERIAFIREPLSLPSSLFEGGPAIEELIIIGGTTSRVLQLVEDVQGLLRGCCGSILTFKNLEALDATTKITTKSTVLVLEELDRPVFEGLTPERFEALKHLLTSKKAVLWVTENRLVSNPYANMVVGLERSISWEVPDLRVRFIDFENVPQPSPKLLAESVLRLHVAEPWMLEEGDIKPLWSMETEMICRSNGSTVLPRMRHLSELNDRLNSTSRLVTKHVDPSKAAVALTDTGGELILRQAMLNTSDTKSEDEKGIQLRLTHSSSYAIRCELGFMYAVLGKSVDNGSRYLGFTASPASIMTLSKNSVSSFSVPAEAESLLIGLITSLLLAKTILNGCKQGDRILVHAATPLLATTLETESRKMNVAVTYTTSSTVDASRLGWIYVNPWLGRSQLKRLLPRNVAKFVDLTPAGESHSPKLPIYTALDGHFLYEDIDSLFQTSSGEYKEDAAVNAADLLSMALSVCESLKSQQGIPAAIEKVSIDEVSMQNRRLPLWAVVEWDSPAPCAVSIRPLDVRLRPDRTYWLVGLTGSLGVSTCEWMISRGARNIVLSSRDPKIDPAWLQATEANGAKVRVERCDISDFDSLQRLYQDICKTMPTIAGVAHGAMVLKDISTWDASYEDAMSVLKPKVDGSIHVDRLFHDHNLDFLIFFSSSITALGNPGQALYTAANQFLSGLIRQRRLRGMAGSTMGIAMVLGVGYVTEQLDDTAMSRLNKRGFDILSEGEFHQFLAEAISVSRPLSPDAEEIWSGLNLASDKLHDQLPWYSNPQFAFLIGSGESTYRASYQGTAAVSIKQQLARAETLPAVETILFETMTQEIRTLLELGDDQELNRSTRTDDLGVDSLVAVKLRTWLSSNYEVNIPTLEILGGASLEQLTQKVLKSLPESAIPNVSNPASSSGEDISRSDTPKSDEVDEETESSSVSAEDGQRKMPERSPMVRTAPVSFTQTMFWFVHALLHDSSTLNSSWCFRLNGKVRKNDLSRAVQVLAQRHESLRTCFEVTEDQGVIQGVLESSSLALECYDIDSVEEVEHYFRVLDKHEFDLTYGSVIRMMLLTRSSTEHYLLIGYHHIIFDGASHVPLMHELDRAYNWEPSPSKVLQFVDFSNRQNLLYKDGSWDGKIAFWREQFKTIPEALPIHRSRVSERQLLSRYDTSTQAEVDFDADVYARLRAFARTYRTTTLHIYLAALKILLFRFLGTTDICIGLADDGRRGDGLQTCIGPFLNILPIRMSAKANETFVRSAQTARDKTLAALENSEVPLEVIFNELRLKRSATHSPLFQVFLNYLPIGVQGAEVFCGCELEQVNVSPAQLPFDITLGILQTPERIRIYIITQSHLYSQEDCSLLARGYQDVLNEFATTPKAKIGSKWHFRPEDLERALSLGRGPTFRSQYCETLIHHVEALASSFGKKAAIIDDGGRSRCYKSLIDRVSAISQRLLDLGIRPGARLAVFQQPSISWIESLLAILKIGAVYSPLDPSIPLERLSLIVRDCQPAAILVHTATAGLENGLEPSPDTIIVDVSKLSDSPTRPIPTYASVDFPAIVLYTSGSTGTPKGVQISHNNLTYAFDRTMNEQAPKHTDTVLHQTAYSFDLSIMQIFMALTVGATLCVATENTRQDSCLIAKLIREQGITSTLATPTEYKGWLRHENWPLLRGSALKVCMTAGEAVTESLVQLFREVDIPELVLYNCYGPTETTCGSTGTEISYRASESCQGYYPAGPAFPNESIYILDEKQNLQPVGLPGEVYIAGSGVATGYLNRAEQTQGAFLPDPFAGPEYQRMGWTTMYRTGDRGRLLEDGSLQLEGRIDGDTEVKIHGVRMDLRDVEQTILRTSMGHLSDAVASIRLATGTESVKFVVAHVTFSGLDPSVDRERFLNELRQKLPLPRQMRPAAIIAIEALPRTISGKIDRKAIASLPGPQSVASEDEDILSERELCMLSIWKEVIPQELSEMFQIRQDSDFFTVGGNSILLMEVAGLIRRRMNKHIPLIALYQSITLGSMAELLGDGPLPTNNRQYDWSAEANPQLLPVYETKPRTSIPGIRSPPRVVVLTGATGFLGGKLLQALVNQEHIEEVVCIGLRTESSERRANIEGYKKVTCYGGNLKFRRLGLDEQTARDVFRRADAVIHNGADVSHLKTYASLKAANVESTRELVLLSLPRRIPFHYISTTGVAMYTKSPEVAETSIRSNPPPTDGNYGYIASKYVSETYLEKVHAQYGLPVWIHRPSSIVRPGSDGVLGTTEVPDITQNMLGYSHRVKMVPTAPALQGWLDFVYPESVAEAVIGDVNSSTSRGNCLVYRHEAGDVEVNVSNLTKFLEKESGAAFKQVPIEEWVASAQEVGLEEAMATIFRGFGLIDNMSFPRILRNPLQGRDVN</sequence>
<dbReference type="InterPro" id="IPR049552">
    <property type="entry name" value="PKS_DH_N"/>
</dbReference>
<dbReference type="PROSITE" id="PS00606">
    <property type="entry name" value="KS3_1"/>
    <property type="match status" value="1"/>
</dbReference>
<dbReference type="Pfam" id="PF08242">
    <property type="entry name" value="Methyltransf_12"/>
    <property type="match status" value="1"/>
</dbReference>
<dbReference type="InterPro" id="IPR050091">
    <property type="entry name" value="PKS_NRPS_Biosynth_Enz"/>
</dbReference>
<dbReference type="Gene3D" id="3.40.366.10">
    <property type="entry name" value="Malonyl-Coenzyme A Acyl Carrier Protein, domain 2"/>
    <property type="match status" value="1"/>
</dbReference>
<dbReference type="SUPFAM" id="SSF51735">
    <property type="entry name" value="NAD(P)-binding Rossmann-fold domains"/>
    <property type="match status" value="2"/>
</dbReference>
<dbReference type="Gene3D" id="1.10.1200.10">
    <property type="entry name" value="ACP-like"/>
    <property type="match status" value="2"/>
</dbReference>
<keyword evidence="2" id="KW-0597">Phosphoprotein</keyword>
<feature type="region of interest" description="Disordered" evidence="11">
    <location>
        <begin position="2487"/>
        <end position="2537"/>
    </location>
</feature>
<dbReference type="Gene3D" id="3.40.50.150">
    <property type="entry name" value="Vaccinia Virus protein VP39"/>
    <property type="match status" value="1"/>
</dbReference>
<dbReference type="InterPro" id="IPR014043">
    <property type="entry name" value="Acyl_transferase_dom"/>
</dbReference>
<feature type="domain" description="Carrier" evidence="12">
    <location>
        <begin position="3523"/>
        <end position="3603"/>
    </location>
</feature>
<dbReference type="InterPro" id="IPR042099">
    <property type="entry name" value="ANL_N_sf"/>
</dbReference>
<dbReference type="CDD" id="cd00833">
    <property type="entry name" value="PKS"/>
    <property type="match status" value="1"/>
</dbReference>
<dbReference type="InterPro" id="IPR042104">
    <property type="entry name" value="PKS_dehydratase_sf"/>
</dbReference>
<dbReference type="InterPro" id="IPR009081">
    <property type="entry name" value="PP-bd_ACP"/>
</dbReference>
<proteinExistence type="inferred from homology"/>
<feature type="compositionally biased region" description="Polar residues" evidence="11">
    <location>
        <begin position="2489"/>
        <end position="2500"/>
    </location>
</feature>
<dbReference type="SMART" id="SM00823">
    <property type="entry name" value="PKS_PP"/>
    <property type="match status" value="2"/>
</dbReference>
<evidence type="ECO:0000256" key="2">
    <source>
        <dbReference type="ARBA" id="ARBA00022553"/>
    </source>
</evidence>
<keyword evidence="8" id="KW-0511">Multifunctional enzyme</keyword>
<dbReference type="Gene3D" id="3.30.559.30">
    <property type="entry name" value="Nonribosomal peptide synthetase, condensation domain"/>
    <property type="match status" value="1"/>
</dbReference>
<dbReference type="PROSITE" id="PS52004">
    <property type="entry name" value="KS3_2"/>
    <property type="match status" value="1"/>
</dbReference>
<dbReference type="Gene3D" id="3.10.129.110">
    <property type="entry name" value="Polyketide synthase dehydratase"/>
    <property type="match status" value="1"/>
</dbReference>
<dbReference type="Pfam" id="PF08659">
    <property type="entry name" value="KR"/>
    <property type="match status" value="1"/>
</dbReference>
<keyword evidence="16" id="KW-1185">Reference proteome</keyword>
<dbReference type="InterPro" id="IPR020845">
    <property type="entry name" value="AMP-binding_CS"/>
</dbReference>
<dbReference type="InterPro" id="IPR020841">
    <property type="entry name" value="PKS_Beta-ketoAc_synthase_dom"/>
</dbReference>
<dbReference type="Proteomes" id="UP000294003">
    <property type="component" value="Unassembled WGS sequence"/>
</dbReference>
<dbReference type="InterPro" id="IPR049551">
    <property type="entry name" value="PKS_DH_C"/>
</dbReference>
<dbReference type="NCBIfam" id="TIGR01733">
    <property type="entry name" value="AA-adenyl-dom"/>
    <property type="match status" value="1"/>
</dbReference>
<dbReference type="SUPFAM" id="SSF52151">
    <property type="entry name" value="FabD/lysophospholipase-like"/>
    <property type="match status" value="1"/>
</dbReference>
<dbReference type="InterPro" id="IPR020807">
    <property type="entry name" value="PKS_DH"/>
</dbReference>
<keyword evidence="6" id="KW-0677">Repeat</keyword>
<evidence type="ECO:0000259" key="13">
    <source>
        <dbReference type="PROSITE" id="PS52004"/>
    </source>
</evidence>
<dbReference type="SMART" id="SM00827">
    <property type="entry name" value="PKS_AT"/>
    <property type="match status" value="1"/>
</dbReference>
<dbReference type="Gene3D" id="3.40.50.12780">
    <property type="entry name" value="N-terminal domain of ligase-like"/>
    <property type="match status" value="1"/>
</dbReference>
<dbReference type="InterPro" id="IPR023213">
    <property type="entry name" value="CAT-like_dom_sf"/>
</dbReference>
<dbReference type="Pfam" id="PF00698">
    <property type="entry name" value="Acyl_transf_1"/>
    <property type="match status" value="1"/>
</dbReference>
<feature type="domain" description="PKS/mFAS DH" evidence="14">
    <location>
        <begin position="946"/>
        <end position="1247"/>
    </location>
</feature>
<dbReference type="Pfam" id="PF02801">
    <property type="entry name" value="Ketoacyl-synt_C"/>
    <property type="match status" value="1"/>
</dbReference>
<evidence type="ECO:0000256" key="1">
    <source>
        <dbReference type="ARBA" id="ARBA00022450"/>
    </source>
</evidence>
<dbReference type="PROSITE" id="PS50075">
    <property type="entry name" value="CARRIER"/>
    <property type="match status" value="2"/>
</dbReference>
<dbReference type="InterPro" id="IPR036291">
    <property type="entry name" value="NAD(P)-bd_dom_sf"/>
</dbReference>
<comment type="caution">
    <text evidence="15">The sequence shown here is derived from an EMBL/GenBank/DDBJ whole genome shotgun (WGS) entry which is preliminary data.</text>
</comment>
<dbReference type="Pfam" id="PF07993">
    <property type="entry name" value="NAD_binding_4"/>
    <property type="match status" value="1"/>
</dbReference>
<feature type="active site" description="Proton acceptor; for dehydratase activity" evidence="10">
    <location>
        <position position="978"/>
    </location>
</feature>
<dbReference type="Pfam" id="PF16197">
    <property type="entry name" value="KAsynt_C_assoc"/>
    <property type="match status" value="1"/>
</dbReference>
<dbReference type="Pfam" id="PF00668">
    <property type="entry name" value="Condensation"/>
    <property type="match status" value="1"/>
</dbReference>
<keyword evidence="3" id="KW-0436">Ligase</keyword>
<feature type="region of interest" description="N-terminal hotdog fold" evidence="10">
    <location>
        <begin position="946"/>
        <end position="1078"/>
    </location>
</feature>
<dbReference type="SUPFAM" id="SSF56801">
    <property type="entry name" value="Acetyl-CoA synthetase-like"/>
    <property type="match status" value="1"/>
</dbReference>
<dbReference type="InterPro" id="IPR001242">
    <property type="entry name" value="Condensation_dom"/>
</dbReference>
<evidence type="ECO:0000256" key="6">
    <source>
        <dbReference type="ARBA" id="ARBA00022737"/>
    </source>
</evidence>
<dbReference type="SUPFAM" id="SSF55048">
    <property type="entry name" value="Probable ACP-binding domain of malonyl-CoA ACP transacylase"/>
    <property type="match status" value="1"/>
</dbReference>
<dbReference type="CDD" id="cd02440">
    <property type="entry name" value="AdoMet_MTases"/>
    <property type="match status" value="1"/>
</dbReference>
<dbReference type="Gene3D" id="3.30.559.10">
    <property type="entry name" value="Chloramphenicol acetyltransferase-like domain"/>
    <property type="match status" value="1"/>
</dbReference>
<evidence type="ECO:0000256" key="8">
    <source>
        <dbReference type="ARBA" id="ARBA00023268"/>
    </source>
</evidence>
<dbReference type="InterPro" id="IPR016039">
    <property type="entry name" value="Thiolase-like"/>
</dbReference>
<evidence type="ECO:0000256" key="9">
    <source>
        <dbReference type="ARBA" id="ARBA00029443"/>
    </source>
</evidence>
<evidence type="ECO:0000259" key="14">
    <source>
        <dbReference type="PROSITE" id="PS52019"/>
    </source>
</evidence>
<keyword evidence="5" id="KW-0808">Transferase</keyword>
<dbReference type="InterPro" id="IPR013968">
    <property type="entry name" value="PKS_KR"/>
</dbReference>
<dbReference type="EMBL" id="QJNS01000075">
    <property type="protein sequence ID" value="RYO89275.1"/>
    <property type="molecule type" value="Genomic_DNA"/>
</dbReference>
<dbReference type="InterPro" id="IPR000873">
    <property type="entry name" value="AMP-dep_synth/lig_dom"/>
</dbReference>
<comment type="similarity">
    <text evidence="9">In the C-terminal section; belongs to the NRP synthetase family.</text>
</comment>
<dbReference type="PROSITE" id="PS52019">
    <property type="entry name" value="PKS_MFAS_DH"/>
    <property type="match status" value="1"/>
</dbReference>
<dbReference type="InterPro" id="IPR006162">
    <property type="entry name" value="Ppantetheine_attach_site"/>
</dbReference>
<keyword evidence="1" id="KW-0596">Phosphopantetheine</keyword>
<dbReference type="InterPro" id="IPR013120">
    <property type="entry name" value="FAR_NAD-bd"/>
</dbReference>
<dbReference type="InterPro" id="IPR057326">
    <property type="entry name" value="KR_dom"/>
</dbReference>
<dbReference type="InterPro" id="IPR016036">
    <property type="entry name" value="Malonyl_transacylase_ACP-bd"/>
</dbReference>
<dbReference type="InterPro" id="IPR045851">
    <property type="entry name" value="AMP-bd_C_sf"/>
</dbReference>
<dbReference type="PROSITE" id="PS00455">
    <property type="entry name" value="AMP_BINDING"/>
    <property type="match status" value="1"/>
</dbReference>
<dbReference type="InterPro" id="IPR032821">
    <property type="entry name" value="PKS_assoc"/>
</dbReference>
<feature type="domain" description="Ketosynthase family 3 (KS3)" evidence="13">
    <location>
        <begin position="7"/>
        <end position="449"/>
    </location>
</feature>
<dbReference type="PANTHER" id="PTHR43775:SF20">
    <property type="entry name" value="HYBRID PKS-NRPS SYNTHETASE APDA"/>
    <property type="match status" value="1"/>
</dbReference>
<dbReference type="SUPFAM" id="SSF47336">
    <property type="entry name" value="ACP-like"/>
    <property type="match status" value="2"/>
</dbReference>
<dbReference type="InterPro" id="IPR014031">
    <property type="entry name" value="Ketoacyl_synth_C"/>
</dbReference>
<dbReference type="Pfam" id="PF21089">
    <property type="entry name" value="PKS_DH_N"/>
    <property type="match status" value="1"/>
</dbReference>
<dbReference type="Pfam" id="PF23297">
    <property type="entry name" value="ACP_SdgA_C"/>
    <property type="match status" value="1"/>
</dbReference>
<dbReference type="CDD" id="cd05930">
    <property type="entry name" value="A_NRPS"/>
    <property type="match status" value="1"/>
</dbReference>
<protein>
    <recommendedName>
        <fullName evidence="17">Carrier domain-containing protein</fullName>
    </recommendedName>
</protein>
<dbReference type="SUPFAM" id="SSF53901">
    <property type="entry name" value="Thiolase-like"/>
    <property type="match status" value="1"/>
</dbReference>
<feature type="region of interest" description="C-terminal hotdog fold" evidence="10">
    <location>
        <begin position="1093"/>
        <end position="1247"/>
    </location>
</feature>
<evidence type="ECO:0000256" key="4">
    <source>
        <dbReference type="ARBA" id="ARBA00022603"/>
    </source>
</evidence>
<dbReference type="InterPro" id="IPR016035">
    <property type="entry name" value="Acyl_Trfase/lysoPLipase"/>
</dbReference>
<keyword evidence="4" id="KW-0489">Methyltransferase</keyword>
<dbReference type="SUPFAM" id="SSF53335">
    <property type="entry name" value="S-adenosyl-L-methionine-dependent methyltransferases"/>
    <property type="match status" value="1"/>
</dbReference>
<evidence type="ECO:0000313" key="15">
    <source>
        <dbReference type="EMBL" id="RYO89275.1"/>
    </source>
</evidence>
<dbReference type="SMART" id="SM00822">
    <property type="entry name" value="PKS_KR"/>
    <property type="match status" value="1"/>
</dbReference>
<dbReference type="CDD" id="cd19532">
    <property type="entry name" value="C_PKS-NRPS"/>
    <property type="match status" value="1"/>
</dbReference>
<dbReference type="InterPro" id="IPR029063">
    <property type="entry name" value="SAM-dependent_MTases_sf"/>
</dbReference>
<dbReference type="SUPFAM" id="SSF52777">
    <property type="entry name" value="CoA-dependent acyltransferases"/>
    <property type="match status" value="2"/>
</dbReference>
<dbReference type="SMART" id="SM00825">
    <property type="entry name" value="PKS_KS"/>
    <property type="match status" value="1"/>
</dbReference>
<dbReference type="InterPro" id="IPR013217">
    <property type="entry name" value="Methyltransf_12"/>
</dbReference>
<dbReference type="InterPro" id="IPR014030">
    <property type="entry name" value="Ketoacyl_synth_N"/>
</dbReference>
<name>A0ABY0HC69_9PEZI</name>
<evidence type="ECO:0000256" key="3">
    <source>
        <dbReference type="ARBA" id="ARBA00022598"/>
    </source>
</evidence>
<dbReference type="InterPro" id="IPR001227">
    <property type="entry name" value="Ac_transferase_dom_sf"/>
</dbReference>
<reference evidence="15 16" key="1">
    <citation type="submission" date="2018-06" db="EMBL/GenBank/DDBJ databases">
        <title>Complete Genomes of Monosporascus.</title>
        <authorList>
            <person name="Robinson A.J."/>
            <person name="Natvig D.O."/>
        </authorList>
    </citation>
    <scope>NUCLEOTIDE SEQUENCE [LARGE SCALE GENOMIC DNA]</scope>
    <source>
        <strain evidence="15 16">CBS 609.92</strain>
    </source>
</reference>
<gene>
    <name evidence="15" type="ORF">DL762_003298</name>
</gene>
<dbReference type="Pfam" id="PF00109">
    <property type="entry name" value="ketoacyl-synt"/>
    <property type="match status" value="1"/>
</dbReference>
<dbReference type="InterPro" id="IPR049900">
    <property type="entry name" value="PKS_mFAS_DH"/>
</dbReference>
<dbReference type="Gene3D" id="3.30.300.30">
    <property type="match status" value="1"/>
</dbReference>
<evidence type="ECO:0000256" key="7">
    <source>
        <dbReference type="ARBA" id="ARBA00023002"/>
    </source>
</evidence>
<evidence type="ECO:0000256" key="5">
    <source>
        <dbReference type="ARBA" id="ARBA00022679"/>
    </source>
</evidence>
<feature type="active site" description="Proton donor; for dehydratase activity" evidence="10">
    <location>
        <position position="1153"/>
    </location>
</feature>
<dbReference type="Gene3D" id="3.40.47.10">
    <property type="match status" value="1"/>
</dbReference>
<dbReference type="Pfam" id="PF14765">
    <property type="entry name" value="PS-DH"/>
    <property type="match status" value="1"/>
</dbReference>
<dbReference type="PANTHER" id="PTHR43775">
    <property type="entry name" value="FATTY ACID SYNTHASE"/>
    <property type="match status" value="1"/>
</dbReference>
<evidence type="ECO:0000259" key="12">
    <source>
        <dbReference type="PROSITE" id="PS50075"/>
    </source>
</evidence>
<evidence type="ECO:0000256" key="10">
    <source>
        <dbReference type="PROSITE-ProRule" id="PRU01363"/>
    </source>
</evidence>
<dbReference type="SMART" id="SM00826">
    <property type="entry name" value="PKS_DH"/>
    <property type="match status" value="1"/>
</dbReference>
<dbReference type="PROSITE" id="PS00012">
    <property type="entry name" value="PHOSPHOPANTETHEINE"/>
    <property type="match status" value="2"/>
</dbReference>